<dbReference type="GO" id="GO:0005694">
    <property type="term" value="C:chromosome"/>
    <property type="evidence" value="ECO:0007669"/>
    <property type="project" value="TreeGrafter"/>
</dbReference>
<protein>
    <submittedName>
        <fullName evidence="6">AAA+ ATPase domain-containing protein</fullName>
    </submittedName>
</protein>
<evidence type="ECO:0000256" key="2">
    <source>
        <dbReference type="ARBA" id="ARBA00022840"/>
    </source>
</evidence>
<dbReference type="InterPro" id="IPR003960">
    <property type="entry name" value="ATPase_AAA_CS"/>
</dbReference>
<organism evidence="5 6">
    <name type="scientific">Mesorhabditis belari</name>
    <dbReference type="NCBI Taxonomy" id="2138241"/>
    <lineage>
        <taxon>Eukaryota</taxon>
        <taxon>Metazoa</taxon>
        <taxon>Ecdysozoa</taxon>
        <taxon>Nematoda</taxon>
        <taxon>Chromadorea</taxon>
        <taxon>Rhabditida</taxon>
        <taxon>Rhabditina</taxon>
        <taxon>Rhabditomorpha</taxon>
        <taxon>Rhabditoidea</taxon>
        <taxon>Rhabditidae</taxon>
        <taxon>Mesorhabditinae</taxon>
        <taxon>Mesorhabditis</taxon>
    </lineage>
</organism>
<dbReference type="GO" id="GO:0005524">
    <property type="term" value="F:ATP binding"/>
    <property type="evidence" value="ECO:0007669"/>
    <property type="project" value="UniProtKB-KW"/>
</dbReference>
<feature type="domain" description="AAA+ ATPase" evidence="4">
    <location>
        <begin position="148"/>
        <end position="320"/>
    </location>
</feature>
<dbReference type="SMART" id="SM00382">
    <property type="entry name" value="AAA"/>
    <property type="match status" value="1"/>
</dbReference>
<dbReference type="Pfam" id="PF00004">
    <property type="entry name" value="AAA"/>
    <property type="match status" value="1"/>
</dbReference>
<dbReference type="PANTHER" id="PTHR45991">
    <property type="entry name" value="PACHYTENE CHECKPOINT PROTEIN 2"/>
    <property type="match status" value="1"/>
</dbReference>
<keyword evidence="2 3" id="KW-0067">ATP-binding</keyword>
<evidence type="ECO:0000313" key="5">
    <source>
        <dbReference type="Proteomes" id="UP000887575"/>
    </source>
</evidence>
<dbReference type="Gene3D" id="3.40.50.300">
    <property type="entry name" value="P-loop containing nucleotide triphosphate hydrolases"/>
    <property type="match status" value="1"/>
</dbReference>
<evidence type="ECO:0000259" key="4">
    <source>
        <dbReference type="SMART" id="SM00382"/>
    </source>
</evidence>
<dbReference type="SUPFAM" id="SSF52540">
    <property type="entry name" value="P-loop containing nucleoside triphosphate hydrolases"/>
    <property type="match status" value="1"/>
</dbReference>
<dbReference type="WBParaSite" id="MBELARI_LOCUS14431">
    <property type="protein sequence ID" value="MBELARI_LOCUS14431"/>
    <property type="gene ID" value="MBELARI_LOCUS14431"/>
</dbReference>
<evidence type="ECO:0000313" key="6">
    <source>
        <dbReference type="WBParaSite" id="MBELARI_LOCUS14431"/>
    </source>
</evidence>
<dbReference type="AlphaFoldDB" id="A0AAF3J3T4"/>
<accession>A0AAF3J3T4</accession>
<dbReference type="InterPro" id="IPR044539">
    <property type="entry name" value="Pch2-like"/>
</dbReference>
<dbReference type="InterPro" id="IPR027417">
    <property type="entry name" value="P-loop_NTPase"/>
</dbReference>
<sequence>MSTEIVSVAVRLKRGIARSSIESRLEELSGLIQEEILRGKVYNWRAFMISQQEADFEQVIVENLQVLPAFSTLISAIVFGSLTANDGEMLKFTEKLDHQLFHIYCPSQDEAFSQDLSLDGEKDGSVLSFVLSLIRMSTRGVNTKIINVNRLLLLLGPPGTGKTSLCLALAQQLSICLRSKGFPRSILIEINTHSLFSKWFSESGKLVMKMFDQIDEAAEDEKTFVFVLIDEVESLGISRTGSVSRSDPADSIRAVNALLTQIDRIRRRQNVFIMCTSNLRECLDSALVDRADLIRVVPPPGLQAVTRIILDCINELKRVDLLKIDDESIFMSQLEEYLPRLVGMSGRSLRKIPALIYTNSFTEVLSGSNFLTSLGAVIEKQAKHQTDRI</sequence>
<dbReference type="InterPro" id="IPR003593">
    <property type="entry name" value="AAA+_ATPase"/>
</dbReference>
<proteinExistence type="inferred from homology"/>
<dbReference type="GO" id="GO:0005634">
    <property type="term" value="C:nucleus"/>
    <property type="evidence" value="ECO:0007669"/>
    <property type="project" value="TreeGrafter"/>
</dbReference>
<dbReference type="PROSITE" id="PS00674">
    <property type="entry name" value="AAA"/>
    <property type="match status" value="1"/>
</dbReference>
<keyword evidence="5" id="KW-1185">Reference proteome</keyword>
<dbReference type="InterPro" id="IPR003959">
    <property type="entry name" value="ATPase_AAA_core"/>
</dbReference>
<evidence type="ECO:0000256" key="3">
    <source>
        <dbReference type="RuleBase" id="RU003651"/>
    </source>
</evidence>
<dbReference type="Proteomes" id="UP000887575">
    <property type="component" value="Unassembled WGS sequence"/>
</dbReference>
<dbReference type="GO" id="GO:0007131">
    <property type="term" value="P:reciprocal meiotic recombination"/>
    <property type="evidence" value="ECO:0007669"/>
    <property type="project" value="TreeGrafter"/>
</dbReference>
<reference evidence="6" key="1">
    <citation type="submission" date="2024-02" db="UniProtKB">
        <authorList>
            <consortium name="WormBaseParasite"/>
        </authorList>
    </citation>
    <scope>IDENTIFICATION</scope>
</reference>
<dbReference type="PANTHER" id="PTHR45991:SF1">
    <property type="entry name" value="PACHYTENE CHECKPOINT PROTEIN 2 HOMOLOG"/>
    <property type="match status" value="1"/>
</dbReference>
<dbReference type="GO" id="GO:0016887">
    <property type="term" value="F:ATP hydrolysis activity"/>
    <property type="evidence" value="ECO:0007669"/>
    <property type="project" value="InterPro"/>
</dbReference>
<evidence type="ECO:0000256" key="1">
    <source>
        <dbReference type="ARBA" id="ARBA00022741"/>
    </source>
</evidence>
<dbReference type="InterPro" id="IPR054330">
    <property type="entry name" value="Pch2-like_N"/>
</dbReference>
<dbReference type="Pfam" id="PF22107">
    <property type="entry name" value="Pch2_N"/>
    <property type="match status" value="1"/>
</dbReference>
<keyword evidence="1 3" id="KW-0547">Nucleotide-binding</keyword>
<name>A0AAF3J3T4_9BILA</name>
<comment type="similarity">
    <text evidence="3">Belongs to the AAA ATPase family.</text>
</comment>
<dbReference type="GO" id="GO:0051598">
    <property type="term" value="P:meiotic recombination checkpoint signaling"/>
    <property type="evidence" value="ECO:0007669"/>
    <property type="project" value="TreeGrafter"/>
</dbReference>